<dbReference type="Gene3D" id="3.20.20.140">
    <property type="entry name" value="Metal-dependent hydrolases"/>
    <property type="match status" value="1"/>
</dbReference>
<dbReference type="EC" id="5.3.1.12" evidence="4"/>
<keyword evidence="6 7" id="KW-0413">Isomerase</keyword>
<dbReference type="PANTHER" id="PTHR30068:SF4">
    <property type="entry name" value="URONATE ISOMERASE"/>
    <property type="match status" value="1"/>
</dbReference>
<dbReference type="PANTHER" id="PTHR30068">
    <property type="entry name" value="URONATE ISOMERASE"/>
    <property type="match status" value="1"/>
</dbReference>
<sequence>MTHLHPDRLFPASEPAQTIARQLYSEVSDLPLISPHGHTDPAWFANNQRFSDPASLFLTPDHYVLRMLRSRGLSYDDLGVPRKDGKSVAAGRDAWRLFAANYYLFAGTPSKTWIDHSLKASFGIEEELSGETADAIYDRIDAALATPDLLPRAVLDNANVEVIATTEFALDTLPHHQKMKADGYIGRVRTTYRPDDVTDPSRPAIAANLQKFGELTGEDITRWDGLINAHRIRREFFRQHGAVATDHGVPTANTADLPLVDKQALLDRVLAGTHTANDAELFRAQMLTEMALLAVEDGMVMQIHAGSRRNTDPLLFTERGPDLGADIPGTTDYVNGLRALLSRCGNEPNLRLIMFVLDETTYARELAPMAGYWPSLLVGPPWWFHDSPQGIRRYLDQVVESAGFYNLAGFNDDTRALLSIPARHDVWRREVCGFLGRWVGENRISRSTARDVAKHLSYQAAKDAYRIK</sequence>
<keyword evidence="8" id="KW-1185">Reference proteome</keyword>
<evidence type="ECO:0000313" key="8">
    <source>
        <dbReference type="Proteomes" id="UP000678281"/>
    </source>
</evidence>
<dbReference type="Gene3D" id="1.10.2020.10">
    <property type="entry name" value="uronate isomerase, domain 2, chain A"/>
    <property type="match status" value="1"/>
</dbReference>
<dbReference type="Pfam" id="PF02614">
    <property type="entry name" value="UxaC"/>
    <property type="match status" value="1"/>
</dbReference>
<comment type="pathway">
    <text evidence="2">Carbohydrate metabolism; pentose and glucuronate interconversion.</text>
</comment>
<comment type="caution">
    <text evidence="7">The sequence shown here is derived from an EMBL/GenBank/DDBJ whole genome shotgun (WGS) entry which is preliminary data.</text>
</comment>
<evidence type="ECO:0000256" key="4">
    <source>
        <dbReference type="ARBA" id="ARBA00012546"/>
    </source>
</evidence>
<dbReference type="GO" id="GO:0042840">
    <property type="term" value="P:D-glucuronate catabolic process"/>
    <property type="evidence" value="ECO:0007669"/>
    <property type="project" value="TreeGrafter"/>
</dbReference>
<dbReference type="Proteomes" id="UP000678281">
    <property type="component" value="Unassembled WGS sequence"/>
</dbReference>
<dbReference type="InterPro" id="IPR032466">
    <property type="entry name" value="Metal_Hydrolase"/>
</dbReference>
<gene>
    <name evidence="7" type="primary">uxaC</name>
    <name evidence="7" type="ORF">KD146_12350</name>
</gene>
<dbReference type="NCBIfam" id="NF002794">
    <property type="entry name" value="PRK02925.1"/>
    <property type="match status" value="1"/>
</dbReference>
<proteinExistence type="inferred from homology"/>
<dbReference type="GO" id="GO:0008880">
    <property type="term" value="F:glucuronate isomerase activity"/>
    <property type="evidence" value="ECO:0007669"/>
    <property type="project" value="UniProtKB-EC"/>
</dbReference>
<dbReference type="SUPFAM" id="SSF51556">
    <property type="entry name" value="Metallo-dependent hydrolases"/>
    <property type="match status" value="1"/>
</dbReference>
<comment type="similarity">
    <text evidence="3">Belongs to the metallo-dependent hydrolases superfamily. Uronate isomerase family.</text>
</comment>
<protein>
    <recommendedName>
        <fullName evidence="5">Uronate isomerase</fullName>
        <ecNumber evidence="4">5.3.1.12</ecNumber>
    </recommendedName>
</protein>
<evidence type="ECO:0000256" key="2">
    <source>
        <dbReference type="ARBA" id="ARBA00004892"/>
    </source>
</evidence>
<dbReference type="GO" id="GO:0019698">
    <property type="term" value="P:D-galacturonate catabolic process"/>
    <property type="evidence" value="ECO:0007669"/>
    <property type="project" value="TreeGrafter"/>
</dbReference>
<comment type="catalytic activity">
    <reaction evidence="1">
        <text>D-glucuronate = D-fructuronate</text>
        <dbReference type="Rhea" id="RHEA:13049"/>
        <dbReference type="ChEBI" id="CHEBI:58720"/>
        <dbReference type="ChEBI" id="CHEBI:59863"/>
        <dbReference type="EC" id="5.3.1.12"/>
    </reaction>
</comment>
<reference evidence="7" key="1">
    <citation type="submission" date="2021-04" db="EMBL/GenBank/DDBJ databases">
        <title>Devosia litorisediminis sp. nov., isolated from a sand dune.</title>
        <authorList>
            <person name="Park S."/>
            <person name="Yoon J.-H."/>
        </authorList>
    </citation>
    <scope>NUCLEOTIDE SEQUENCE</scope>
    <source>
        <strain evidence="7">BSSL-BM10</strain>
    </source>
</reference>
<evidence type="ECO:0000313" key="7">
    <source>
        <dbReference type="EMBL" id="MBS3849490.1"/>
    </source>
</evidence>
<dbReference type="EMBL" id="JAGXTP010000001">
    <property type="protein sequence ID" value="MBS3849490.1"/>
    <property type="molecule type" value="Genomic_DNA"/>
</dbReference>
<organism evidence="7 8">
    <name type="scientific">Devosia litorisediminis</name>
    <dbReference type="NCBI Taxonomy" id="2829817"/>
    <lineage>
        <taxon>Bacteria</taxon>
        <taxon>Pseudomonadati</taxon>
        <taxon>Pseudomonadota</taxon>
        <taxon>Alphaproteobacteria</taxon>
        <taxon>Hyphomicrobiales</taxon>
        <taxon>Devosiaceae</taxon>
        <taxon>Devosia</taxon>
    </lineage>
</organism>
<evidence type="ECO:0000256" key="1">
    <source>
        <dbReference type="ARBA" id="ARBA00001165"/>
    </source>
</evidence>
<accession>A0A942IEK6</accession>
<name>A0A942IEK6_9HYPH</name>
<evidence type="ECO:0000256" key="5">
    <source>
        <dbReference type="ARBA" id="ARBA00020555"/>
    </source>
</evidence>
<dbReference type="InterPro" id="IPR003766">
    <property type="entry name" value="Uronate_isomerase"/>
</dbReference>
<evidence type="ECO:0000256" key="6">
    <source>
        <dbReference type="ARBA" id="ARBA00023235"/>
    </source>
</evidence>
<dbReference type="AlphaFoldDB" id="A0A942IEK6"/>
<evidence type="ECO:0000256" key="3">
    <source>
        <dbReference type="ARBA" id="ARBA00008397"/>
    </source>
</evidence>